<reference evidence="2" key="1">
    <citation type="journal article" date="2022" name="bioRxiv">
        <title>Deciphering the potential niche of two novel black yeast fungi from a biological soil crust based on their genomes, phenotypes, and melanin regulation.</title>
        <authorList>
            <consortium name="DOE Joint Genome Institute"/>
            <person name="Carr E.C."/>
            <person name="Barton Q."/>
            <person name="Grambo S."/>
            <person name="Sullivan M."/>
            <person name="Renfro C.M."/>
            <person name="Kuo A."/>
            <person name="Pangilinan J."/>
            <person name="Lipzen A."/>
            <person name="Keymanesh K."/>
            <person name="Savage E."/>
            <person name="Barry K."/>
            <person name="Grigoriev I.V."/>
            <person name="Riekhof W.R."/>
            <person name="Harris S.S."/>
        </authorList>
    </citation>
    <scope>NUCLEOTIDE SEQUENCE</scope>
    <source>
        <strain evidence="2">JF 03-4F</strain>
    </source>
</reference>
<organism evidence="2 3">
    <name type="scientific">Exophiala viscosa</name>
    <dbReference type="NCBI Taxonomy" id="2486360"/>
    <lineage>
        <taxon>Eukaryota</taxon>
        <taxon>Fungi</taxon>
        <taxon>Dikarya</taxon>
        <taxon>Ascomycota</taxon>
        <taxon>Pezizomycotina</taxon>
        <taxon>Eurotiomycetes</taxon>
        <taxon>Chaetothyriomycetidae</taxon>
        <taxon>Chaetothyriales</taxon>
        <taxon>Herpotrichiellaceae</taxon>
        <taxon>Exophiala</taxon>
    </lineage>
</organism>
<dbReference type="AlphaFoldDB" id="A0AAN6DZQ9"/>
<keyword evidence="3" id="KW-1185">Reference proteome</keyword>
<feature type="compositionally biased region" description="Basic and acidic residues" evidence="1">
    <location>
        <begin position="610"/>
        <end position="624"/>
    </location>
</feature>
<gene>
    <name evidence="2" type="ORF">EDD36DRAFT_224744</name>
</gene>
<proteinExistence type="predicted"/>
<sequence length="751" mass="82756">MCVTEVWTYSECGCRYNHSVLCRMNRGISSPVFAPSVLYSTEERLQKRGVDADATTRQVRGRAKLAEPKKCPHHSFVQKTFLNPICDDCLLAEVTSAGQDVGPPLMAPASNASNEDGLVWDSEVKVEIQSQTSIESPSSDAPVIVDSEGADDTDRRILESHVEITVEEDSYSVSAEDPSSPLLASSQTGGSSPSSSLMTSPPTSTEKQQKEYRLSPPLRRKRYGLTFHDGFSTDFDDGEDDEDDPLHAIRSPSRGRPAMRGNGNGTGAQRSVTDPITALPPVESKMGRKSLSRMKSFRSISSAFRHTPKSKQQDTLTETVSEKAVPKRSRSRNPFRAFRKRKASHQYTESADTMPILQGHGSRDSLHEPTGSSQDKKTSAPPPRKSSLKHWKPAKDSSRKEIGSLPVRQSLRMEALAPLSPTGSAWSWNKPNDRDESERPTLTVPLEEEEEETPFDAQSVFSDFEVEGTAAFNMENAATPALVVPATPDSFKVNPMRAMIEGIEAFDLAFDLGLDNGFPKKSRPETGLMWDYEDQTPQVQYLGLAITSSEPELVETKQEQPVDRSAITKAGPTEPPSVPLPALPQERYEEVTDVKAAEAGPRQVQPAETSTERSREPSPEDSERIISMYGWSTTDQNKEAEKEDEVVLDVCDVAVVLRRKPVIEEEEAPETEESQIDDEPKEPEQSTTTPPGSPSPAAKALVAKAPRHPPRKSSLKRLTGFNHAHMPFAEFDFPVPRSPLLQQAFETEGSE</sequence>
<feature type="compositionally biased region" description="Low complexity" evidence="1">
    <location>
        <begin position="185"/>
        <end position="205"/>
    </location>
</feature>
<protein>
    <submittedName>
        <fullName evidence="2">Uncharacterized protein</fullName>
    </submittedName>
</protein>
<dbReference type="EMBL" id="MU404353">
    <property type="protein sequence ID" value="KAI1614358.1"/>
    <property type="molecule type" value="Genomic_DNA"/>
</dbReference>
<feature type="compositionally biased region" description="Polar residues" evidence="1">
    <location>
        <begin position="129"/>
        <end position="139"/>
    </location>
</feature>
<feature type="compositionally biased region" description="Basic residues" evidence="1">
    <location>
        <begin position="326"/>
        <end position="344"/>
    </location>
</feature>
<feature type="compositionally biased region" description="Acidic residues" evidence="1">
    <location>
        <begin position="664"/>
        <end position="681"/>
    </location>
</feature>
<feature type="compositionally biased region" description="Polar residues" evidence="1">
    <location>
        <begin position="421"/>
        <end position="430"/>
    </location>
</feature>
<evidence type="ECO:0000313" key="2">
    <source>
        <dbReference type="EMBL" id="KAI1614358.1"/>
    </source>
</evidence>
<feature type="compositionally biased region" description="Acidic residues" evidence="1">
    <location>
        <begin position="234"/>
        <end position="244"/>
    </location>
</feature>
<comment type="caution">
    <text evidence="2">The sequence shown here is derived from an EMBL/GenBank/DDBJ whole genome shotgun (WGS) entry which is preliminary data.</text>
</comment>
<feature type="region of interest" description="Disordered" evidence="1">
    <location>
        <begin position="129"/>
        <end position="156"/>
    </location>
</feature>
<evidence type="ECO:0000313" key="3">
    <source>
        <dbReference type="Proteomes" id="UP001203852"/>
    </source>
</evidence>
<feature type="compositionally biased region" description="Basic and acidic residues" evidence="1">
    <location>
        <begin position="393"/>
        <end position="402"/>
    </location>
</feature>
<feature type="compositionally biased region" description="Basic residues" evidence="1">
    <location>
        <begin position="287"/>
        <end position="296"/>
    </location>
</feature>
<name>A0AAN6DZQ9_9EURO</name>
<feature type="compositionally biased region" description="Basic residues" evidence="1">
    <location>
        <begin position="705"/>
        <end position="715"/>
    </location>
</feature>
<dbReference type="Proteomes" id="UP001203852">
    <property type="component" value="Unassembled WGS sequence"/>
</dbReference>
<feature type="region of interest" description="Disordered" evidence="1">
    <location>
        <begin position="168"/>
        <end position="454"/>
    </location>
</feature>
<feature type="region of interest" description="Disordered" evidence="1">
    <location>
        <begin position="594"/>
        <end position="719"/>
    </location>
</feature>
<evidence type="ECO:0000256" key="1">
    <source>
        <dbReference type="SAM" id="MobiDB-lite"/>
    </source>
</evidence>
<accession>A0AAN6DZQ9</accession>